<protein>
    <recommendedName>
        <fullName evidence="4">DYW domain-containing protein</fullName>
    </recommendedName>
</protein>
<feature type="repeat" description="PPR" evidence="3">
    <location>
        <begin position="431"/>
        <end position="465"/>
    </location>
</feature>
<dbReference type="Pfam" id="PF14432">
    <property type="entry name" value="DYW_deaminase"/>
    <property type="match status" value="1"/>
</dbReference>
<dbReference type="Gene3D" id="1.25.40.10">
    <property type="entry name" value="Tetratricopeptide repeat domain"/>
    <property type="match status" value="6"/>
</dbReference>
<dbReference type="InterPro" id="IPR002885">
    <property type="entry name" value="PPR_rpt"/>
</dbReference>
<dbReference type="PROSITE" id="PS51375">
    <property type="entry name" value="PPR"/>
    <property type="match status" value="6"/>
</dbReference>
<dbReference type="SUPFAM" id="SSF81901">
    <property type="entry name" value="HCP-like"/>
    <property type="match status" value="1"/>
</dbReference>
<dbReference type="EMBL" id="GL377569">
    <property type="protein sequence ID" value="EFJ34560.1"/>
    <property type="molecule type" value="Genomic_DNA"/>
</dbReference>
<dbReference type="InterPro" id="IPR046848">
    <property type="entry name" value="E_motif"/>
</dbReference>
<feature type="repeat" description="PPR" evidence="3">
    <location>
        <begin position="228"/>
        <end position="262"/>
    </location>
</feature>
<dbReference type="PANTHER" id="PTHR47926">
    <property type="entry name" value="PENTATRICOPEPTIDE REPEAT-CONTAINING PROTEIN"/>
    <property type="match status" value="1"/>
</dbReference>
<dbReference type="InParanoid" id="D8R0D3"/>
<dbReference type="GO" id="GO:0005739">
    <property type="term" value="C:mitochondrion"/>
    <property type="evidence" value="ECO:0007669"/>
    <property type="project" value="UniProtKB-ARBA"/>
</dbReference>
<evidence type="ECO:0000313" key="6">
    <source>
        <dbReference type="Proteomes" id="UP000001514"/>
    </source>
</evidence>
<dbReference type="HOGENOM" id="CLU_002706_15_0_1"/>
<evidence type="ECO:0000259" key="4">
    <source>
        <dbReference type="Pfam" id="PF14432"/>
    </source>
</evidence>
<keyword evidence="6" id="KW-1185">Reference proteome</keyword>
<dbReference type="InterPro" id="IPR011990">
    <property type="entry name" value="TPR-like_helical_dom_sf"/>
</dbReference>
<dbReference type="eggNOG" id="KOG4197">
    <property type="taxonomic scope" value="Eukaryota"/>
</dbReference>
<comment type="similarity">
    <text evidence="2">Belongs to the PPR family. PCMP-E subfamily.</text>
</comment>
<dbReference type="OMA" id="QQMCQEG"/>
<gene>
    <name evidence="5" type="ORF">SELMODRAFT_81196</name>
</gene>
<dbReference type="AlphaFoldDB" id="D8R0D3"/>
<feature type="repeat" description="PPR" evidence="3">
    <location>
        <begin position="124"/>
        <end position="154"/>
    </location>
</feature>
<dbReference type="Pfam" id="PF13812">
    <property type="entry name" value="PPR_3"/>
    <property type="match status" value="1"/>
</dbReference>
<dbReference type="PANTHER" id="PTHR47926:SF533">
    <property type="entry name" value="DYW DOMAIN-CONTAINING PROTEIN"/>
    <property type="match status" value="1"/>
</dbReference>
<feature type="repeat" description="PPR" evidence="3">
    <location>
        <begin position="330"/>
        <end position="364"/>
    </location>
</feature>
<keyword evidence="1" id="KW-0677">Repeat</keyword>
<reference evidence="5 6" key="1">
    <citation type="journal article" date="2011" name="Science">
        <title>The Selaginella genome identifies genetic changes associated with the evolution of vascular plants.</title>
        <authorList>
            <person name="Banks J.A."/>
            <person name="Nishiyama T."/>
            <person name="Hasebe M."/>
            <person name="Bowman J.L."/>
            <person name="Gribskov M."/>
            <person name="dePamphilis C."/>
            <person name="Albert V.A."/>
            <person name="Aono N."/>
            <person name="Aoyama T."/>
            <person name="Ambrose B.A."/>
            <person name="Ashton N.W."/>
            <person name="Axtell M.J."/>
            <person name="Barker E."/>
            <person name="Barker M.S."/>
            <person name="Bennetzen J.L."/>
            <person name="Bonawitz N.D."/>
            <person name="Chapple C."/>
            <person name="Cheng C."/>
            <person name="Correa L.G."/>
            <person name="Dacre M."/>
            <person name="DeBarry J."/>
            <person name="Dreyer I."/>
            <person name="Elias M."/>
            <person name="Engstrom E.M."/>
            <person name="Estelle M."/>
            <person name="Feng L."/>
            <person name="Finet C."/>
            <person name="Floyd S.K."/>
            <person name="Frommer W.B."/>
            <person name="Fujita T."/>
            <person name="Gramzow L."/>
            <person name="Gutensohn M."/>
            <person name="Harholt J."/>
            <person name="Hattori M."/>
            <person name="Heyl A."/>
            <person name="Hirai T."/>
            <person name="Hiwatashi Y."/>
            <person name="Ishikawa M."/>
            <person name="Iwata M."/>
            <person name="Karol K.G."/>
            <person name="Koehler B."/>
            <person name="Kolukisaoglu U."/>
            <person name="Kubo M."/>
            <person name="Kurata T."/>
            <person name="Lalonde S."/>
            <person name="Li K."/>
            <person name="Li Y."/>
            <person name="Litt A."/>
            <person name="Lyons E."/>
            <person name="Manning G."/>
            <person name="Maruyama T."/>
            <person name="Michael T.P."/>
            <person name="Mikami K."/>
            <person name="Miyazaki S."/>
            <person name="Morinaga S."/>
            <person name="Murata T."/>
            <person name="Mueller-Roeber B."/>
            <person name="Nelson D.R."/>
            <person name="Obara M."/>
            <person name="Oguri Y."/>
            <person name="Olmstead R.G."/>
            <person name="Onodera N."/>
            <person name="Petersen B.L."/>
            <person name="Pils B."/>
            <person name="Prigge M."/>
            <person name="Rensing S.A."/>
            <person name="Riano-Pachon D.M."/>
            <person name="Roberts A.W."/>
            <person name="Sato Y."/>
            <person name="Scheller H.V."/>
            <person name="Schulz B."/>
            <person name="Schulz C."/>
            <person name="Shakirov E.V."/>
            <person name="Shibagaki N."/>
            <person name="Shinohara N."/>
            <person name="Shippen D.E."/>
            <person name="Soerensen I."/>
            <person name="Sotooka R."/>
            <person name="Sugimoto N."/>
            <person name="Sugita M."/>
            <person name="Sumikawa N."/>
            <person name="Tanurdzic M."/>
            <person name="Theissen G."/>
            <person name="Ulvskov P."/>
            <person name="Wakazuki S."/>
            <person name="Weng J.K."/>
            <person name="Willats W.W."/>
            <person name="Wipf D."/>
            <person name="Wolf P.G."/>
            <person name="Yang L."/>
            <person name="Zimmer A.D."/>
            <person name="Zhu Q."/>
            <person name="Mitros T."/>
            <person name="Hellsten U."/>
            <person name="Loque D."/>
            <person name="Otillar R."/>
            <person name="Salamov A."/>
            <person name="Schmutz J."/>
            <person name="Shapiro H."/>
            <person name="Lindquist E."/>
            <person name="Lucas S."/>
            <person name="Rokhsar D."/>
            <person name="Grigoriev I.V."/>
        </authorList>
    </citation>
    <scope>NUCLEOTIDE SEQUENCE [LARGE SCALE GENOMIC DNA]</scope>
</reference>
<proteinExistence type="inferred from homology"/>
<dbReference type="GO" id="GO:0003723">
    <property type="term" value="F:RNA binding"/>
    <property type="evidence" value="ECO:0007669"/>
    <property type="project" value="InterPro"/>
</dbReference>
<dbReference type="FunFam" id="1.25.40.10:FF:000073">
    <property type="entry name" value="Pentatricopeptide repeat-containing protein chloroplastic"/>
    <property type="match status" value="1"/>
</dbReference>
<dbReference type="NCBIfam" id="TIGR00756">
    <property type="entry name" value="PPR"/>
    <property type="match status" value="5"/>
</dbReference>
<dbReference type="Pfam" id="PF13041">
    <property type="entry name" value="PPR_2"/>
    <property type="match status" value="3"/>
</dbReference>
<dbReference type="GO" id="GO:0009451">
    <property type="term" value="P:RNA modification"/>
    <property type="evidence" value="ECO:0007669"/>
    <property type="project" value="InterPro"/>
</dbReference>
<dbReference type="Pfam" id="PF20431">
    <property type="entry name" value="E_motif"/>
    <property type="match status" value="1"/>
</dbReference>
<feature type="repeat" description="PPR" evidence="3">
    <location>
        <begin position="22"/>
        <end position="56"/>
    </location>
</feature>
<dbReference type="FunFam" id="1.25.40.10:FF:000205">
    <property type="entry name" value="Pentatricopeptide repeat-containing protein, mitochondrial"/>
    <property type="match status" value="1"/>
</dbReference>
<evidence type="ECO:0000256" key="3">
    <source>
        <dbReference type="PROSITE-ProRule" id="PRU00708"/>
    </source>
</evidence>
<feature type="domain" description="DYW" evidence="4">
    <location>
        <begin position="644"/>
        <end position="736"/>
    </location>
</feature>
<dbReference type="InterPro" id="IPR032867">
    <property type="entry name" value="DYW_dom"/>
</dbReference>
<feature type="repeat" description="PPR" evidence="3">
    <location>
        <begin position="197"/>
        <end position="227"/>
    </location>
</feature>
<dbReference type="Pfam" id="PF01535">
    <property type="entry name" value="PPR"/>
    <property type="match status" value="3"/>
</dbReference>
<dbReference type="InterPro" id="IPR046960">
    <property type="entry name" value="PPR_At4g14850-like_plant"/>
</dbReference>
<evidence type="ECO:0000313" key="5">
    <source>
        <dbReference type="EMBL" id="EFJ34560.1"/>
    </source>
</evidence>
<name>D8R0D3_SELML</name>
<dbReference type="Proteomes" id="UP000001514">
    <property type="component" value="Unassembled WGS sequence"/>
</dbReference>
<dbReference type="KEGG" id="smo:SELMODRAFT_81196"/>
<sequence length="736" mass="81692">MYGKCGSVADALAVFHAIEHPNSVSWTLIVAAFARNGHYREALGYYRRMVLEGLRPDGAMFVVAIGVCSSSKDLKQGQLLHAMILETQLLEFDIILGTALITMYARCRDLELARKTFDEMGKKTLVTWNALIAGYSRNGDHRGALKIYQDMVSKSPEGMKPDAITFSSALYACSVVGDISQGREIEARTVASGYASDSIVQNALINMYSKCGSLESARKVFDRLKNRDVIAWNTMISGYAKQGAATQALELFQRMGPNDPKPNVVTFIGLLTACTNLEDLEQGRAIHRKVKEHGYESDLVIGNVLLNMYTKCSSSLEEARQVFERLRTRDVITWNILIVAYVQYGQAKDALDIFKQMQLENVAPNEITLSNVLSACAVLGAKRQGKAVHALIASGRCKADVVLENSLMNMYNRCGSLDDTVGVFAAIRDKSLVSWSTLIAAYAQHGHSRTGLEHFWELLQEGLAADDVTMVSTLSACSHGGMLKEGVQSFLSMVGDHGLAPDYRHFLCMVDLLSRAGRLEAAENLIHDMPFLPDAVAWTSLLSGCKLHNDTKRAARVADKLFELESEDEHSTVTLLSNVYAEAGRWDDVRKTRNRRAARKNPGCSYIEINDTVHEFVAGDKSHPEEELIAAEIKRLSKQMKDAGYVPDMRMVLHNVKEEEKEQMLCYHSEKLAIAYGLISTPPGTPLHIVKNLRACVDCHAAAKFISRIVGRKIVVRDSTRFHHFENGSCSCKDYW</sequence>
<organism evidence="6">
    <name type="scientific">Selaginella moellendorffii</name>
    <name type="common">Spikemoss</name>
    <dbReference type="NCBI Taxonomy" id="88036"/>
    <lineage>
        <taxon>Eukaryota</taxon>
        <taxon>Viridiplantae</taxon>
        <taxon>Streptophyta</taxon>
        <taxon>Embryophyta</taxon>
        <taxon>Tracheophyta</taxon>
        <taxon>Lycopodiopsida</taxon>
        <taxon>Selaginellales</taxon>
        <taxon>Selaginellaceae</taxon>
        <taxon>Selaginella</taxon>
    </lineage>
</organism>
<dbReference type="GO" id="GO:0008270">
    <property type="term" value="F:zinc ion binding"/>
    <property type="evidence" value="ECO:0007669"/>
    <property type="project" value="InterPro"/>
</dbReference>
<evidence type="ECO:0000256" key="1">
    <source>
        <dbReference type="ARBA" id="ARBA00022737"/>
    </source>
</evidence>
<accession>D8R0D3</accession>
<dbReference type="Gramene" id="EFJ34560">
    <property type="protein sequence ID" value="EFJ34560"/>
    <property type="gene ID" value="SELMODRAFT_81196"/>
</dbReference>
<dbReference type="FunFam" id="1.25.40.10:FF:000184">
    <property type="entry name" value="Pentatricopeptide repeat-containing protein, chloroplastic"/>
    <property type="match status" value="1"/>
</dbReference>
<dbReference type="FunFam" id="1.25.40.10:FF:000031">
    <property type="entry name" value="Pentatricopeptide repeat-containing protein mitochondrial"/>
    <property type="match status" value="1"/>
</dbReference>
<evidence type="ECO:0000256" key="2">
    <source>
        <dbReference type="ARBA" id="ARBA00061659"/>
    </source>
</evidence>